<organism evidence="1 2">
    <name type="scientific">Marivirga atlantica</name>
    <dbReference type="NCBI Taxonomy" id="1548457"/>
    <lineage>
        <taxon>Bacteria</taxon>
        <taxon>Pseudomonadati</taxon>
        <taxon>Bacteroidota</taxon>
        <taxon>Cytophagia</taxon>
        <taxon>Cytophagales</taxon>
        <taxon>Marivirgaceae</taxon>
        <taxon>Marivirga</taxon>
    </lineage>
</organism>
<evidence type="ECO:0000313" key="2">
    <source>
        <dbReference type="Proteomes" id="UP000642920"/>
    </source>
</evidence>
<proteinExistence type="predicted"/>
<evidence type="ECO:0000313" key="1">
    <source>
        <dbReference type="EMBL" id="MBL0764959.1"/>
    </source>
</evidence>
<dbReference type="EMBL" id="JAERQG010000001">
    <property type="protein sequence ID" value="MBL0764959.1"/>
    <property type="molecule type" value="Genomic_DNA"/>
</dbReference>
<dbReference type="RefSeq" id="WP_201919018.1">
    <property type="nucleotide sequence ID" value="NZ_JAERQG010000001.1"/>
</dbReference>
<keyword evidence="2" id="KW-1185">Reference proteome</keyword>
<name>A0A937DJI8_9BACT</name>
<sequence>MNQAFIIFLFFISLGYCNAQSEFPKLESSDVISRHFSIQEIKELQKILDFFDNELCEKTSKDLAECYESFFSKVLKESETGDVYIKHPYSEQNRLYTELDTVVFNEIWAFGKTWTHDVGDTLKYIDLNTQGSFQLLLKDIAKYNEGIKYYHEALLAVHGISPSMVGNIAYKASSYDISKPEIRLIIAIHYITLYDQFFRKEPY</sequence>
<comment type="caution">
    <text evidence="1">The sequence shown here is derived from an EMBL/GenBank/DDBJ whole genome shotgun (WGS) entry which is preliminary data.</text>
</comment>
<dbReference type="Proteomes" id="UP000642920">
    <property type="component" value="Unassembled WGS sequence"/>
</dbReference>
<gene>
    <name evidence="1" type="ORF">JKP34_06830</name>
</gene>
<dbReference type="AlphaFoldDB" id="A0A937DJI8"/>
<protein>
    <submittedName>
        <fullName evidence="1">Uncharacterized protein</fullName>
    </submittedName>
</protein>
<reference evidence="1" key="1">
    <citation type="submission" date="2021-01" db="EMBL/GenBank/DDBJ databases">
        <title>Marivirga sp. nov., isolated from intertidal surface sediments.</title>
        <authorList>
            <person name="Zhang M."/>
        </authorList>
    </citation>
    <scope>NUCLEOTIDE SEQUENCE</scope>
    <source>
        <strain evidence="1">SM1354</strain>
    </source>
</reference>
<accession>A0A937DJI8</accession>